<evidence type="ECO:0000256" key="1">
    <source>
        <dbReference type="SAM" id="MobiDB-lite"/>
    </source>
</evidence>
<dbReference type="EMBL" id="CAJB01000349">
    <property type="protein sequence ID" value="CCH79303.1"/>
    <property type="molecule type" value="Genomic_DNA"/>
</dbReference>
<name>A0A077LZE7_9MICO</name>
<organism evidence="2 3">
    <name type="scientific">Nostocoides japonicum T1-X7</name>
    <dbReference type="NCBI Taxonomy" id="1194083"/>
    <lineage>
        <taxon>Bacteria</taxon>
        <taxon>Bacillati</taxon>
        <taxon>Actinomycetota</taxon>
        <taxon>Actinomycetes</taxon>
        <taxon>Micrococcales</taxon>
        <taxon>Intrasporangiaceae</taxon>
        <taxon>Nostocoides</taxon>
    </lineage>
</organism>
<accession>A0A077LZE7</accession>
<evidence type="ECO:0000313" key="3">
    <source>
        <dbReference type="Proteomes" id="UP000035721"/>
    </source>
</evidence>
<feature type="region of interest" description="Disordered" evidence="1">
    <location>
        <begin position="98"/>
        <end position="125"/>
    </location>
</feature>
<reference evidence="2 3" key="1">
    <citation type="journal article" date="2013" name="ISME J.">
        <title>A metabolic model for members of the genus Tetrasphaera involved in enhanced biological phosphorus removal.</title>
        <authorList>
            <person name="Kristiansen R."/>
            <person name="Nguyen H.T.T."/>
            <person name="Saunders A.M."/>
            <person name="Nielsen J.L."/>
            <person name="Wimmer R."/>
            <person name="Le V.Q."/>
            <person name="McIlroy S.J."/>
            <person name="Petrovski S."/>
            <person name="Seviour R.J."/>
            <person name="Calteau A."/>
            <person name="Nielsen K.L."/>
            <person name="Nielsen P.H."/>
        </authorList>
    </citation>
    <scope>NUCLEOTIDE SEQUENCE [LARGE SCALE GENOMIC DNA]</scope>
    <source>
        <strain evidence="2 3">T1-X7</strain>
    </source>
</reference>
<feature type="compositionally biased region" description="Polar residues" evidence="1">
    <location>
        <begin position="100"/>
        <end position="116"/>
    </location>
</feature>
<gene>
    <name evidence="2" type="ORF">BN12_4120006</name>
</gene>
<dbReference type="AlphaFoldDB" id="A0A077LZE7"/>
<evidence type="ECO:0000313" key="2">
    <source>
        <dbReference type="EMBL" id="CCH79303.1"/>
    </source>
</evidence>
<sequence length="274" mass="28779">MSSSSCSAVGPPGWTQWAASAHTSAVGGKGMVRVPVRSPASPIPRSRITPLRVFIRMLAATLCPRCQGNVLASTHSWAARISSMRRLSRLSLNANRLAPGSSTQVRTPVAATSSPPSGADSWARVSRTSSAAYQSASRSQAGRSSISSMATRAPWRSCQCGHRCLARARTSLPWSASPRCVATLISSPFRRVDTAGKVSAGRPRLCHRGGPGGLGYVPAWEGYDPLTCDDATYPNTTKFLGGDTCLRASHRPWPALSAVKPAGVVYEGDSSLGG</sequence>
<comment type="caution">
    <text evidence="2">The sequence shown here is derived from an EMBL/GenBank/DDBJ whole genome shotgun (WGS) entry which is preliminary data.</text>
</comment>
<dbReference type="Proteomes" id="UP000035721">
    <property type="component" value="Unassembled WGS sequence"/>
</dbReference>
<keyword evidence="3" id="KW-1185">Reference proteome</keyword>
<proteinExistence type="predicted"/>
<protein>
    <submittedName>
        <fullName evidence="2">Uncharacterized protein</fullName>
    </submittedName>
</protein>